<dbReference type="eggNOG" id="COG0547">
    <property type="taxonomic scope" value="Bacteria"/>
</dbReference>
<feature type="domain" description="Glycosyl transferase family 3 N-terminal" evidence="11">
    <location>
        <begin position="12"/>
        <end position="73"/>
    </location>
</feature>
<comment type="cofactor">
    <cofactor evidence="9">
        <name>Mg(2+)</name>
        <dbReference type="ChEBI" id="CHEBI:18420"/>
    </cofactor>
    <text evidence="9">Binds 2 magnesium ions per monomer.</text>
</comment>
<feature type="binding site" evidence="9">
    <location>
        <position position="90"/>
    </location>
    <ligand>
        <name>anthranilate</name>
        <dbReference type="ChEBI" id="CHEBI:16567"/>
        <label>1</label>
    </ligand>
</feature>
<gene>
    <name evidence="9" type="primary">trpD</name>
    <name evidence="12" type="ordered locus">Ksed_16170</name>
</gene>
<dbReference type="Proteomes" id="UP000006666">
    <property type="component" value="Chromosome"/>
</dbReference>
<evidence type="ECO:0000313" key="12">
    <source>
        <dbReference type="EMBL" id="ACV06632.1"/>
    </source>
</evidence>
<dbReference type="UniPathway" id="UPA00035">
    <property type="reaction ID" value="UER00041"/>
</dbReference>
<feature type="binding site" evidence="9">
    <location>
        <position position="235"/>
    </location>
    <ligand>
        <name>Mg(2+)</name>
        <dbReference type="ChEBI" id="CHEBI:18420"/>
        <label>1</label>
    </ligand>
</feature>
<dbReference type="GO" id="GO:0004048">
    <property type="term" value="F:anthranilate phosphoribosyltransferase activity"/>
    <property type="evidence" value="ECO:0007669"/>
    <property type="project" value="UniProtKB-UniRule"/>
</dbReference>
<dbReference type="GO" id="GO:0005829">
    <property type="term" value="C:cytosol"/>
    <property type="evidence" value="ECO:0007669"/>
    <property type="project" value="TreeGrafter"/>
</dbReference>
<feature type="binding site" evidence="9">
    <location>
        <position position="102"/>
    </location>
    <ligand>
        <name>Mg(2+)</name>
        <dbReference type="ChEBI" id="CHEBI:18420"/>
        <label>1</label>
    </ligand>
</feature>
<dbReference type="GO" id="GO:0000162">
    <property type="term" value="P:L-tryptophan biosynthetic process"/>
    <property type="evidence" value="ECO:0007669"/>
    <property type="project" value="UniProtKB-UniRule"/>
</dbReference>
<dbReference type="AlphaFoldDB" id="C7NIC5"/>
<evidence type="ECO:0000313" key="13">
    <source>
        <dbReference type="Proteomes" id="UP000006666"/>
    </source>
</evidence>
<evidence type="ECO:0000256" key="7">
    <source>
        <dbReference type="ARBA" id="ARBA00052328"/>
    </source>
</evidence>
<dbReference type="InterPro" id="IPR000312">
    <property type="entry name" value="Glycosyl_Trfase_fam3"/>
</dbReference>
<accession>C7NIC5</accession>
<dbReference type="InterPro" id="IPR036320">
    <property type="entry name" value="Glycosyl_Trfase_fam3_N_dom_sf"/>
</dbReference>
<feature type="binding site" evidence="9">
    <location>
        <position position="176"/>
    </location>
    <ligand>
        <name>anthranilate</name>
        <dbReference type="ChEBI" id="CHEBI:16567"/>
        <label>2</label>
    </ligand>
</feature>
<keyword evidence="3 9" id="KW-0328">Glycosyltransferase</keyword>
<feature type="binding site" evidence="9">
    <location>
        <position position="130"/>
    </location>
    <ligand>
        <name>5-phospho-alpha-D-ribose 1-diphosphate</name>
        <dbReference type="ChEBI" id="CHEBI:58017"/>
    </ligand>
</feature>
<evidence type="ECO:0000259" key="11">
    <source>
        <dbReference type="Pfam" id="PF02885"/>
    </source>
</evidence>
<keyword evidence="2 9" id="KW-0028">Amino-acid biosynthesis</keyword>
<keyword evidence="5 9" id="KW-0822">Tryptophan biosynthesis</keyword>
<dbReference type="FunFam" id="3.40.1030.10:FF:000002">
    <property type="entry name" value="Anthranilate phosphoribosyltransferase"/>
    <property type="match status" value="1"/>
</dbReference>
<dbReference type="HAMAP" id="MF_00211">
    <property type="entry name" value="TrpD"/>
    <property type="match status" value="1"/>
</dbReference>
<dbReference type="Gene3D" id="1.20.970.10">
    <property type="entry name" value="Transferase, Pyrimidine Nucleoside Phosphorylase, Chain C"/>
    <property type="match status" value="1"/>
</dbReference>
<dbReference type="RefSeq" id="WP_015779577.1">
    <property type="nucleotide sequence ID" value="NC_013169.1"/>
</dbReference>
<feature type="binding site" evidence="9">
    <location>
        <begin position="118"/>
        <end position="126"/>
    </location>
    <ligand>
        <name>5-phospho-alpha-D-ribose 1-diphosphate</name>
        <dbReference type="ChEBI" id="CHEBI:58017"/>
    </ligand>
</feature>
<dbReference type="Pfam" id="PF00591">
    <property type="entry name" value="Glycos_transf_3"/>
    <property type="match status" value="1"/>
</dbReference>
<dbReference type="InterPro" id="IPR005940">
    <property type="entry name" value="Anthranilate_Pribosyl_Tfrase"/>
</dbReference>
<comment type="function">
    <text evidence="9">Catalyzes the transfer of the phosphoribosyl group of 5-phosphorylribose-1-pyrophosphate (PRPP) to anthranilate to yield N-(5'-phosphoribosyl)-anthranilate (PRA).</text>
</comment>
<feature type="binding site" evidence="9">
    <location>
        <position position="234"/>
    </location>
    <ligand>
        <name>Mg(2+)</name>
        <dbReference type="ChEBI" id="CHEBI:18420"/>
        <label>2</label>
    </ligand>
</feature>
<feature type="binding site" evidence="9">
    <location>
        <position position="90"/>
    </location>
    <ligand>
        <name>5-phospho-alpha-D-ribose 1-diphosphate</name>
        <dbReference type="ChEBI" id="CHEBI:58017"/>
    </ligand>
</feature>
<dbReference type="InterPro" id="IPR035902">
    <property type="entry name" value="Nuc_phospho_transferase"/>
</dbReference>
<keyword evidence="9" id="KW-0460">Magnesium</keyword>
<evidence type="ECO:0000256" key="3">
    <source>
        <dbReference type="ARBA" id="ARBA00022676"/>
    </source>
</evidence>
<dbReference type="EC" id="2.4.2.18" evidence="9"/>
<feature type="binding site" evidence="9">
    <location>
        <position position="98"/>
    </location>
    <ligand>
        <name>5-phospho-alpha-D-ribose 1-diphosphate</name>
        <dbReference type="ChEBI" id="CHEBI:58017"/>
    </ligand>
</feature>
<evidence type="ECO:0000256" key="6">
    <source>
        <dbReference type="ARBA" id="ARBA00023141"/>
    </source>
</evidence>
<proteinExistence type="inferred from homology"/>
<evidence type="ECO:0000256" key="5">
    <source>
        <dbReference type="ARBA" id="ARBA00022822"/>
    </source>
</evidence>
<dbReference type="NCBIfam" id="TIGR01245">
    <property type="entry name" value="trpD"/>
    <property type="match status" value="1"/>
</dbReference>
<dbReference type="PANTHER" id="PTHR43285:SF2">
    <property type="entry name" value="ANTHRANILATE PHOSPHORIBOSYLTRANSFERASE"/>
    <property type="match status" value="1"/>
</dbReference>
<dbReference type="KEGG" id="kse:Ksed_16170"/>
<reference evidence="12 13" key="1">
    <citation type="journal article" date="2009" name="Stand. Genomic Sci.">
        <title>Complete genome sequence of Kytococcus sedentarius type strain (541).</title>
        <authorList>
            <person name="Sims D."/>
            <person name="Brettin T."/>
            <person name="Detter J.C."/>
            <person name="Han C."/>
            <person name="Lapidus A."/>
            <person name="Copeland A."/>
            <person name="Glavina Del Rio T."/>
            <person name="Nolan M."/>
            <person name="Chen F."/>
            <person name="Lucas S."/>
            <person name="Tice H."/>
            <person name="Cheng J.F."/>
            <person name="Bruce D."/>
            <person name="Goodwin L."/>
            <person name="Pitluck S."/>
            <person name="Ovchinnikova G."/>
            <person name="Pati A."/>
            <person name="Ivanova N."/>
            <person name="Mavrommatis K."/>
            <person name="Chen A."/>
            <person name="Palaniappan K."/>
            <person name="D'haeseleer P."/>
            <person name="Chain P."/>
            <person name="Bristow J."/>
            <person name="Eisen J.A."/>
            <person name="Markowitz V."/>
            <person name="Hugenholtz P."/>
            <person name="Schneider S."/>
            <person name="Goker M."/>
            <person name="Pukall R."/>
            <person name="Kyrpides N.C."/>
            <person name="Klenk H.P."/>
        </authorList>
    </citation>
    <scope>NUCLEOTIDE SEQUENCE [LARGE SCALE GENOMIC DNA]</scope>
    <source>
        <strain evidence="13">ATCC 14392 / DSM 20547 / JCM 11482 / CCUG 33030 / NBRC 15357 / NCTC 11040 / CCM 314 / 541</strain>
    </source>
</reference>
<comment type="similarity">
    <text evidence="9">Belongs to the anthranilate phosphoribosyltransferase family.</text>
</comment>
<keyword evidence="13" id="KW-1185">Reference proteome</keyword>
<evidence type="ECO:0000256" key="8">
    <source>
        <dbReference type="ARBA" id="ARBA00061188"/>
    </source>
</evidence>
<feature type="binding site" evidence="9">
    <location>
        <position position="121"/>
    </location>
    <ligand>
        <name>anthranilate</name>
        <dbReference type="ChEBI" id="CHEBI:16567"/>
        <label>1</label>
    </ligand>
</feature>
<dbReference type="PANTHER" id="PTHR43285">
    <property type="entry name" value="ANTHRANILATE PHOSPHORIBOSYLTRANSFERASE"/>
    <property type="match status" value="1"/>
</dbReference>
<comment type="catalytic activity">
    <reaction evidence="7 9">
        <text>N-(5-phospho-beta-D-ribosyl)anthranilate + diphosphate = 5-phospho-alpha-D-ribose 1-diphosphate + anthranilate</text>
        <dbReference type="Rhea" id="RHEA:11768"/>
        <dbReference type="ChEBI" id="CHEBI:16567"/>
        <dbReference type="ChEBI" id="CHEBI:18277"/>
        <dbReference type="ChEBI" id="CHEBI:33019"/>
        <dbReference type="ChEBI" id="CHEBI:58017"/>
        <dbReference type="EC" id="2.4.2.18"/>
    </reaction>
</comment>
<feature type="binding site" evidence="9">
    <location>
        <position position="235"/>
    </location>
    <ligand>
        <name>Mg(2+)</name>
        <dbReference type="ChEBI" id="CHEBI:18420"/>
        <label>2</label>
    </ligand>
</feature>
<dbReference type="STRING" id="478801.Ksed_16170"/>
<feature type="domain" description="Glycosyl transferase family 3" evidence="10">
    <location>
        <begin position="84"/>
        <end position="342"/>
    </location>
</feature>
<comment type="subunit">
    <text evidence="9">Homodimer.</text>
</comment>
<evidence type="ECO:0000259" key="10">
    <source>
        <dbReference type="Pfam" id="PF00591"/>
    </source>
</evidence>
<comment type="similarity">
    <text evidence="8">In the C-terminal section; belongs to the anthranilate phosphoribosyltransferase family.</text>
</comment>
<evidence type="ECO:0000256" key="4">
    <source>
        <dbReference type="ARBA" id="ARBA00022679"/>
    </source>
</evidence>
<comment type="caution">
    <text evidence="9">Lacks conserved residue(s) required for the propagation of feature annotation.</text>
</comment>
<evidence type="ECO:0000256" key="9">
    <source>
        <dbReference type="HAMAP-Rule" id="MF_00211"/>
    </source>
</evidence>
<dbReference type="HOGENOM" id="CLU_034315_4_1_11"/>
<evidence type="ECO:0000256" key="1">
    <source>
        <dbReference type="ARBA" id="ARBA00004907"/>
    </source>
</evidence>
<evidence type="ECO:0000256" key="2">
    <source>
        <dbReference type="ARBA" id="ARBA00022605"/>
    </source>
</evidence>
<dbReference type="GO" id="GO:0000287">
    <property type="term" value="F:magnesium ion binding"/>
    <property type="evidence" value="ECO:0007669"/>
    <property type="project" value="UniProtKB-UniRule"/>
</dbReference>
<feature type="binding site" evidence="9">
    <location>
        <begin position="100"/>
        <end position="103"/>
    </location>
    <ligand>
        <name>5-phospho-alpha-D-ribose 1-diphosphate</name>
        <dbReference type="ChEBI" id="CHEBI:58017"/>
    </ligand>
</feature>
<feature type="binding site" evidence="9">
    <location>
        <begin position="93"/>
        <end position="94"/>
    </location>
    <ligand>
        <name>5-phospho-alpha-D-ribose 1-diphosphate</name>
        <dbReference type="ChEBI" id="CHEBI:58017"/>
    </ligand>
</feature>
<keyword evidence="6 9" id="KW-0057">Aromatic amino acid biosynthesis</keyword>
<organism evidence="12 13">
    <name type="scientific">Kytococcus sedentarius (strain ATCC 14392 / DSM 20547 / JCM 11482 / CCUG 33030 / NBRC 15357 / NCTC 11040 / CCM 314 / 541)</name>
    <name type="common">Micrococcus sedentarius</name>
    <dbReference type="NCBI Taxonomy" id="478801"/>
    <lineage>
        <taxon>Bacteria</taxon>
        <taxon>Bacillati</taxon>
        <taxon>Actinomycetota</taxon>
        <taxon>Actinomycetes</taxon>
        <taxon>Micrococcales</taxon>
        <taxon>Kytococcaceae</taxon>
        <taxon>Kytococcus</taxon>
    </lineage>
</organism>
<dbReference type="Pfam" id="PF02885">
    <property type="entry name" value="Glycos_trans_3N"/>
    <property type="match status" value="1"/>
</dbReference>
<protein>
    <recommendedName>
        <fullName evidence="9">Anthranilate phosphoribosyltransferase</fullName>
        <ecNumber evidence="9">2.4.2.18</ecNumber>
    </recommendedName>
</protein>
<dbReference type="SUPFAM" id="SSF47648">
    <property type="entry name" value="Nucleoside phosphorylase/phosphoribosyltransferase N-terminal domain"/>
    <property type="match status" value="1"/>
</dbReference>
<keyword evidence="9" id="KW-0479">Metal-binding</keyword>
<name>C7NIC5_KYTSD</name>
<dbReference type="InterPro" id="IPR017459">
    <property type="entry name" value="Glycosyl_Trfase_fam3_N_dom"/>
</dbReference>
<dbReference type="EMBL" id="CP001686">
    <property type="protein sequence ID" value="ACV06632.1"/>
    <property type="molecule type" value="Genomic_DNA"/>
</dbReference>
<keyword evidence="4 9" id="KW-0808">Transferase</keyword>
<dbReference type="Gene3D" id="3.40.1030.10">
    <property type="entry name" value="Nucleoside phosphorylase/phosphoribosyltransferase catalytic domain"/>
    <property type="match status" value="1"/>
</dbReference>
<comment type="pathway">
    <text evidence="1 9">Amino-acid biosynthesis; L-tryptophan biosynthesis; L-tryptophan from chorismate: step 2/5.</text>
</comment>
<sequence length="360" mass="36954">MTTSSGDLTWRSILSELLAGRDLGGDAASWAMDEVMSARASDVEVAGFLVALRAKGESVAEVRALADVMVEHSVPLPLRREGRRVVDIVGTGGDGFDTVNISTMACVISAAAGVTVVKHGNRAASSKSGAADVLEALGVDLALEPADVGRVAEEAGITFCFAQTFHPSMRFAAPARRGLGVPTAFNILGPITNPARPEVSVVGCAQESVMDLLAGVFADRGTSAVVMRGREGLDEASTAGPTDVRWVRDGVVTQFVLEPAVVGVRHHTTEELRGGDAAHNAEVAHQVLGGADLPATEAAVLNAGLALAAASPVDGALDQAGFDALVADSVRAARAAIADGSTQRVLADWVRASRGTTYPA</sequence>
<dbReference type="SUPFAM" id="SSF52418">
    <property type="entry name" value="Nucleoside phosphorylase/phosphoribosyltransferase catalytic domain"/>
    <property type="match status" value="1"/>
</dbReference>